<organism evidence="1">
    <name type="scientific">Rhizophora mucronata</name>
    <name type="common">Asiatic mangrove</name>
    <dbReference type="NCBI Taxonomy" id="61149"/>
    <lineage>
        <taxon>Eukaryota</taxon>
        <taxon>Viridiplantae</taxon>
        <taxon>Streptophyta</taxon>
        <taxon>Embryophyta</taxon>
        <taxon>Tracheophyta</taxon>
        <taxon>Spermatophyta</taxon>
        <taxon>Magnoliopsida</taxon>
        <taxon>eudicotyledons</taxon>
        <taxon>Gunneridae</taxon>
        <taxon>Pentapetalae</taxon>
        <taxon>rosids</taxon>
        <taxon>fabids</taxon>
        <taxon>Malpighiales</taxon>
        <taxon>Rhizophoraceae</taxon>
        <taxon>Rhizophora</taxon>
    </lineage>
</organism>
<reference evidence="1" key="1">
    <citation type="submission" date="2018-02" db="EMBL/GenBank/DDBJ databases">
        <title>Rhizophora mucronata_Transcriptome.</title>
        <authorList>
            <person name="Meera S.P."/>
            <person name="Sreeshan A."/>
            <person name="Augustine A."/>
        </authorList>
    </citation>
    <scope>NUCLEOTIDE SEQUENCE</scope>
    <source>
        <tissue evidence="1">Leaf</tissue>
    </source>
</reference>
<accession>A0A2P2LQ06</accession>
<proteinExistence type="predicted"/>
<protein>
    <submittedName>
        <fullName evidence="1">Uncharacterized protein</fullName>
    </submittedName>
</protein>
<dbReference type="AlphaFoldDB" id="A0A2P2LQ06"/>
<evidence type="ECO:0000313" key="1">
    <source>
        <dbReference type="EMBL" id="MBX20051.1"/>
    </source>
</evidence>
<dbReference type="EMBL" id="GGEC01039567">
    <property type="protein sequence ID" value="MBX20051.1"/>
    <property type="molecule type" value="Transcribed_RNA"/>
</dbReference>
<sequence length="29" mass="3526">MGWNPKRYGKKTWRIKKIEFSTAKNTEAR</sequence>
<name>A0A2P2LQ06_RHIMU</name>